<evidence type="ECO:0000313" key="5">
    <source>
        <dbReference type="Proteomes" id="UP000256964"/>
    </source>
</evidence>
<dbReference type="PANTHER" id="PTHR43539">
    <property type="entry name" value="FLAVIN-BINDING MONOOXYGENASE-LIKE PROTEIN (AFU_ORTHOLOGUE AFUA_4G09220)"/>
    <property type="match status" value="1"/>
</dbReference>
<protein>
    <submittedName>
        <fullName evidence="4">FAD/NAD-P-binding domain-containing protein</fullName>
    </submittedName>
</protein>
<organism evidence="4 5">
    <name type="scientific">Lentinus brumalis</name>
    <dbReference type="NCBI Taxonomy" id="2498619"/>
    <lineage>
        <taxon>Eukaryota</taxon>
        <taxon>Fungi</taxon>
        <taxon>Dikarya</taxon>
        <taxon>Basidiomycota</taxon>
        <taxon>Agaricomycotina</taxon>
        <taxon>Agaricomycetes</taxon>
        <taxon>Polyporales</taxon>
        <taxon>Polyporaceae</taxon>
        <taxon>Lentinus</taxon>
    </lineage>
</organism>
<keyword evidence="1" id="KW-0285">Flavoprotein</keyword>
<evidence type="ECO:0000313" key="4">
    <source>
        <dbReference type="EMBL" id="RDX42266.1"/>
    </source>
</evidence>
<dbReference type="InterPro" id="IPR050982">
    <property type="entry name" value="Auxin_biosynth/cation_transpt"/>
</dbReference>
<dbReference type="GO" id="GO:0004499">
    <property type="term" value="F:N,N-dimethylaniline monooxygenase activity"/>
    <property type="evidence" value="ECO:0007669"/>
    <property type="project" value="InterPro"/>
</dbReference>
<dbReference type="SUPFAM" id="SSF51905">
    <property type="entry name" value="FAD/NAD(P)-binding domain"/>
    <property type="match status" value="2"/>
</dbReference>
<accession>A0A371CPP7</accession>
<dbReference type="InterPro" id="IPR020946">
    <property type="entry name" value="Flavin_mOase-like"/>
</dbReference>
<reference evidence="4 5" key="1">
    <citation type="journal article" date="2018" name="Biotechnol. Biofuels">
        <title>Integrative visual omics of the white-rot fungus Polyporus brumalis exposes the biotechnological potential of its oxidative enzymes for delignifying raw plant biomass.</title>
        <authorList>
            <person name="Miyauchi S."/>
            <person name="Rancon A."/>
            <person name="Drula E."/>
            <person name="Hage H."/>
            <person name="Chaduli D."/>
            <person name="Favel A."/>
            <person name="Grisel S."/>
            <person name="Henrissat B."/>
            <person name="Herpoel-Gimbert I."/>
            <person name="Ruiz-Duenas F.J."/>
            <person name="Chevret D."/>
            <person name="Hainaut M."/>
            <person name="Lin J."/>
            <person name="Wang M."/>
            <person name="Pangilinan J."/>
            <person name="Lipzen A."/>
            <person name="Lesage-Meessen L."/>
            <person name="Navarro D."/>
            <person name="Riley R."/>
            <person name="Grigoriev I.V."/>
            <person name="Zhou S."/>
            <person name="Raouche S."/>
            <person name="Rosso M.N."/>
        </authorList>
    </citation>
    <scope>NUCLEOTIDE SEQUENCE [LARGE SCALE GENOMIC DNA]</scope>
    <source>
        <strain evidence="4 5">BRFM 1820</strain>
    </source>
</reference>
<evidence type="ECO:0000256" key="2">
    <source>
        <dbReference type="ARBA" id="ARBA00022827"/>
    </source>
</evidence>
<evidence type="ECO:0000256" key="3">
    <source>
        <dbReference type="ARBA" id="ARBA00023002"/>
    </source>
</evidence>
<dbReference type="GO" id="GO:0050660">
    <property type="term" value="F:flavin adenine dinucleotide binding"/>
    <property type="evidence" value="ECO:0007669"/>
    <property type="project" value="InterPro"/>
</dbReference>
<dbReference type="InterPro" id="IPR036188">
    <property type="entry name" value="FAD/NAD-bd_sf"/>
</dbReference>
<sequence>MSLNPHHVASTWLSACSSALQNGDVKSFSNLFLPDGWLRDLLVFTWDIRSLAGREKISSYLSRTLAQAHISAVKLDETTDLAPRTFPAALNRGTGVELAFTFVSKHGHGHAIARLLADTDGEYRAFTLLTMVSDLPGHEELSILPWRDDVTGIAERHMQKDYEKWVHSVETNPQVIILGAAQTGLQIAARFKQMNIPTLVIERHARVGDTWRKRYPTLTLHTTRKHHTLLYQPFPSNWPEFTPRDKLSDWMEHYASIQDLVVWTNSELQSRPIYDEKNHVWDVIVLRNGVPVKLHPAHIVLATGTLGRPNIPNVPDIERFRGRILHSSAFPGGELFAGQNAIVVGAGNSSIDVCQDLALRGAKSVTMVQRSRSCVMTREYVCGQVRGAFPENVPLEVADFRFAGMPLGLLKKILVADQDSAWEANKELHEKLRKGGVNFDLGPEGQGVYPLVFERLGGESPIAIEGGADLIADGRIKVKAGHGIKHFTRDGIVLTDGTELSADVVVFATGYIHMREANAELLGQNVIEQTEEVYGLDDEGEIKGSYRPSGHPGLWFATGDFFTSRFLSKALAIQIKAQELGLMPKDGKREGAKN</sequence>
<name>A0A371CPP7_9APHY</name>
<dbReference type="GO" id="GO:0050661">
    <property type="term" value="F:NADP binding"/>
    <property type="evidence" value="ECO:0007669"/>
    <property type="project" value="InterPro"/>
</dbReference>
<dbReference type="EMBL" id="KZ857489">
    <property type="protein sequence ID" value="RDX42266.1"/>
    <property type="molecule type" value="Genomic_DNA"/>
</dbReference>
<dbReference type="Pfam" id="PF00743">
    <property type="entry name" value="FMO-like"/>
    <property type="match status" value="1"/>
</dbReference>
<proteinExistence type="predicted"/>
<dbReference type="Proteomes" id="UP000256964">
    <property type="component" value="Unassembled WGS sequence"/>
</dbReference>
<dbReference type="OrthoDB" id="74360at2759"/>
<evidence type="ECO:0000256" key="1">
    <source>
        <dbReference type="ARBA" id="ARBA00022630"/>
    </source>
</evidence>
<keyword evidence="5" id="KW-1185">Reference proteome</keyword>
<keyword evidence="3" id="KW-0560">Oxidoreductase</keyword>
<dbReference type="AlphaFoldDB" id="A0A371CPP7"/>
<keyword evidence="2" id="KW-0274">FAD</keyword>
<dbReference type="Gene3D" id="3.50.50.60">
    <property type="entry name" value="FAD/NAD(P)-binding domain"/>
    <property type="match status" value="1"/>
</dbReference>
<gene>
    <name evidence="4" type="ORF">OH76DRAFT_1497654</name>
</gene>
<dbReference type="STRING" id="139420.A0A371CPP7"/>
<dbReference type="PANTHER" id="PTHR43539:SF68">
    <property type="entry name" value="FLAVIN-BINDING MONOOXYGENASE-LIKE PROTEIN (AFU_ORTHOLOGUE AFUA_4G09220)"/>
    <property type="match status" value="1"/>
</dbReference>